<keyword evidence="3 9" id="KW-0436">Ligase</keyword>
<dbReference type="Gene3D" id="3.30.1490.80">
    <property type="match status" value="2"/>
</dbReference>
<keyword evidence="6 9" id="KW-0547">Nucleotide-binding</keyword>
<feature type="binding site" evidence="11">
    <location>
        <position position="239"/>
    </location>
    <ligand>
        <name>Mg(2+)</name>
        <dbReference type="ChEBI" id="CHEBI:18420"/>
    </ligand>
</feature>
<name>A0A9W8LV51_9FUNG</name>
<dbReference type="GO" id="GO:0004363">
    <property type="term" value="F:glutathione synthase activity"/>
    <property type="evidence" value="ECO:0007669"/>
    <property type="project" value="UniProtKB-UniRule"/>
</dbReference>
<keyword evidence="13" id="KW-1185">Reference proteome</keyword>
<dbReference type="GO" id="GO:0000287">
    <property type="term" value="F:magnesium ion binding"/>
    <property type="evidence" value="ECO:0007669"/>
    <property type="project" value="UniProtKB-UniRule"/>
</dbReference>
<dbReference type="PANTHER" id="PTHR11130">
    <property type="entry name" value="GLUTATHIONE SYNTHETASE"/>
    <property type="match status" value="1"/>
</dbReference>
<evidence type="ECO:0000256" key="6">
    <source>
        <dbReference type="ARBA" id="ARBA00022741"/>
    </source>
</evidence>
<reference evidence="12" key="1">
    <citation type="submission" date="2022-07" db="EMBL/GenBank/DDBJ databases">
        <title>Phylogenomic reconstructions and comparative analyses of Kickxellomycotina fungi.</title>
        <authorList>
            <person name="Reynolds N.K."/>
            <person name="Stajich J.E."/>
            <person name="Barry K."/>
            <person name="Grigoriev I.V."/>
            <person name="Crous P."/>
            <person name="Smith M.E."/>
        </authorList>
    </citation>
    <scope>NUCLEOTIDE SEQUENCE</scope>
    <source>
        <strain evidence="12">NRRL 1565</strain>
    </source>
</reference>
<dbReference type="OrthoDB" id="2020073at2759"/>
<dbReference type="PANTHER" id="PTHR11130:SF0">
    <property type="entry name" value="GLUTATHIONE SYNTHETASE"/>
    <property type="match status" value="1"/>
</dbReference>
<evidence type="ECO:0000256" key="1">
    <source>
        <dbReference type="ARBA" id="ARBA00004965"/>
    </source>
</evidence>
<comment type="cofactor">
    <cofactor evidence="9 11">
        <name>Mg(2+)</name>
        <dbReference type="ChEBI" id="CHEBI:18420"/>
    </cofactor>
    <text evidence="9 11">Binds 1 Mg(2+) ion per subunit.</text>
</comment>
<feature type="binding site" evidence="10">
    <location>
        <begin position="235"/>
        <end position="244"/>
    </location>
    <ligand>
        <name>ATP</name>
        <dbReference type="ChEBI" id="CHEBI:30616"/>
    </ligand>
</feature>
<keyword evidence="7 9" id="KW-0067">ATP-binding</keyword>
<comment type="caution">
    <text evidence="12">The sequence shown here is derived from an EMBL/GenBank/DDBJ whole genome shotgun (WGS) entry which is preliminary data.</text>
</comment>
<dbReference type="Gene3D" id="3.40.50.1760">
    <property type="entry name" value="Glutathione synthase, substrate-binding domain superfamily, eukaryotic"/>
    <property type="match status" value="1"/>
</dbReference>
<evidence type="ECO:0000256" key="8">
    <source>
        <dbReference type="ARBA" id="ARBA00022842"/>
    </source>
</evidence>
<comment type="similarity">
    <text evidence="2 9">Belongs to the eukaryotic GSH synthase family.</text>
</comment>
<keyword evidence="8 9" id="KW-0460">Magnesium</keyword>
<evidence type="ECO:0000256" key="7">
    <source>
        <dbReference type="ARBA" id="ARBA00022840"/>
    </source>
</evidence>
<proteinExistence type="inferred from homology"/>
<dbReference type="InterPro" id="IPR014709">
    <property type="entry name" value="Glutathione_synthase_C_euk"/>
</dbReference>
<dbReference type="GO" id="GO:0043295">
    <property type="term" value="F:glutathione binding"/>
    <property type="evidence" value="ECO:0007669"/>
    <property type="project" value="UniProtKB-UniRule"/>
</dbReference>
<dbReference type="Gene3D" id="1.10.1080.10">
    <property type="entry name" value="Glutathione Synthetase, Chain A, domain 3"/>
    <property type="match status" value="2"/>
</dbReference>
<dbReference type="Gene3D" id="3.30.470.20">
    <property type="entry name" value="ATP-grasp fold, B domain"/>
    <property type="match status" value="2"/>
</dbReference>
<dbReference type="InterPro" id="IPR014049">
    <property type="entry name" value="Glutathione_synthase_N_euk"/>
</dbReference>
<dbReference type="Pfam" id="PF03917">
    <property type="entry name" value="GSH_synth_ATP"/>
    <property type="match status" value="2"/>
</dbReference>
<dbReference type="GO" id="GO:0005829">
    <property type="term" value="C:cytosol"/>
    <property type="evidence" value="ECO:0007669"/>
    <property type="project" value="TreeGrafter"/>
</dbReference>
<gene>
    <name evidence="12" type="primary">GSH2</name>
    <name evidence="12" type="ORF">H4R20_000780</name>
</gene>
<dbReference type="EC" id="6.3.2.3" evidence="9"/>
<dbReference type="InterPro" id="IPR014042">
    <property type="entry name" value="Glutathione_synthase_a-hlx"/>
</dbReference>
<evidence type="ECO:0000256" key="11">
    <source>
        <dbReference type="PIRSR" id="PIRSR001558-2"/>
    </source>
</evidence>
<evidence type="ECO:0000256" key="10">
    <source>
        <dbReference type="PIRSR" id="PIRSR001558-1"/>
    </source>
</evidence>
<protein>
    <recommendedName>
        <fullName evidence="9">Glutathione synthetase</fullName>
        <shortName evidence="9">GSH-S</shortName>
        <ecNumber evidence="9">6.3.2.3</ecNumber>
    </recommendedName>
</protein>
<organism evidence="12 13">
    <name type="scientific">Coemansia guatemalensis</name>
    <dbReference type="NCBI Taxonomy" id="2761395"/>
    <lineage>
        <taxon>Eukaryota</taxon>
        <taxon>Fungi</taxon>
        <taxon>Fungi incertae sedis</taxon>
        <taxon>Zoopagomycota</taxon>
        <taxon>Kickxellomycotina</taxon>
        <taxon>Kickxellomycetes</taxon>
        <taxon>Kickxellales</taxon>
        <taxon>Kickxellaceae</taxon>
        <taxon>Coemansia</taxon>
    </lineage>
</organism>
<keyword evidence="5 9" id="KW-0479">Metal-binding</keyword>
<dbReference type="Gene3D" id="3.30.1490.50">
    <property type="match status" value="1"/>
</dbReference>
<keyword evidence="4 9" id="KW-0317">Glutathione biosynthesis</keyword>
<dbReference type="GO" id="GO:0005524">
    <property type="term" value="F:ATP binding"/>
    <property type="evidence" value="ECO:0007669"/>
    <property type="project" value="UniProtKB-UniRule"/>
</dbReference>
<feature type="binding site" evidence="10">
    <location>
        <begin position="268"/>
        <end position="271"/>
    </location>
    <ligand>
        <name>ATP</name>
        <dbReference type="ChEBI" id="CHEBI:30616"/>
    </ligand>
</feature>
<dbReference type="EMBL" id="JANBUO010000036">
    <property type="protein sequence ID" value="KAJ2808598.1"/>
    <property type="molecule type" value="Genomic_DNA"/>
</dbReference>
<feature type="binding site" evidence="10">
    <location>
        <position position="328"/>
    </location>
    <ligand>
        <name>ATP</name>
        <dbReference type="ChEBI" id="CHEBI:30616"/>
    </ligand>
</feature>
<dbReference type="Proteomes" id="UP001140094">
    <property type="component" value="Unassembled WGS sequence"/>
</dbReference>
<feature type="binding site" evidence="10">
    <location>
        <position position="294"/>
    </location>
    <ligand>
        <name>ATP</name>
        <dbReference type="ChEBI" id="CHEBI:30616"/>
    </ligand>
</feature>
<dbReference type="SUPFAM" id="SSF56059">
    <property type="entry name" value="Glutathione synthetase ATP-binding domain-like"/>
    <property type="match status" value="1"/>
</dbReference>
<feature type="binding site" evidence="10">
    <location>
        <position position="322"/>
    </location>
    <ligand>
        <name>ATP</name>
        <dbReference type="ChEBI" id="CHEBI:30616"/>
    </ligand>
</feature>
<feature type="binding site" evidence="10">
    <location>
        <position position="177"/>
    </location>
    <ligand>
        <name>ATP</name>
        <dbReference type="ChEBI" id="CHEBI:30616"/>
    </ligand>
</feature>
<evidence type="ECO:0000256" key="2">
    <source>
        <dbReference type="ARBA" id="ARBA00010385"/>
    </source>
</evidence>
<dbReference type="PIRSF" id="PIRSF001558">
    <property type="entry name" value="GSHase"/>
    <property type="match status" value="1"/>
</dbReference>
<evidence type="ECO:0000313" key="13">
    <source>
        <dbReference type="Proteomes" id="UP001140094"/>
    </source>
</evidence>
<dbReference type="AlphaFoldDB" id="A0A9W8LV51"/>
<evidence type="ECO:0000313" key="12">
    <source>
        <dbReference type="EMBL" id="KAJ2808598.1"/>
    </source>
</evidence>
<evidence type="ECO:0000256" key="3">
    <source>
        <dbReference type="ARBA" id="ARBA00022598"/>
    </source>
</evidence>
<comment type="catalytic activity">
    <reaction evidence="9">
        <text>gamma-L-glutamyl-L-cysteine + glycine + ATP = glutathione + ADP + phosphate + H(+)</text>
        <dbReference type="Rhea" id="RHEA:13557"/>
        <dbReference type="ChEBI" id="CHEBI:15378"/>
        <dbReference type="ChEBI" id="CHEBI:30616"/>
        <dbReference type="ChEBI" id="CHEBI:43474"/>
        <dbReference type="ChEBI" id="CHEBI:57305"/>
        <dbReference type="ChEBI" id="CHEBI:57925"/>
        <dbReference type="ChEBI" id="CHEBI:58173"/>
        <dbReference type="ChEBI" id="CHEBI:456216"/>
        <dbReference type="EC" id="6.3.2.3"/>
    </reaction>
</comment>
<sequence length="344" mass="38374">MFRQINRFAKTNGEFLSLRPRYSQEVTELRGNVDIAIDWEATHGLLMRAPKLSHPGSNAEWLQTALVPAPVSLAPSPIPRAEFDKVVALQPVFNRLFDRVAHDHDFLVSTLQSLGTADEFTARIFSMGDTEIAVAYYRAGYAPTDFPTEKEWEGRWLVEKSRTIPIPNLAYHLAGCKKIQQVLAQPGIVERFVGDEETAKRVRECFVGLYPLDDSEEGQQAYEMALNAPENYVVKPQREGGGYNTYGEDIPKLLREMTMEERRGHILMELIRAPGFDSMLLRNGQLVPAEVVSELGIYGIWVSNSKGDVVVNRHGGHLLRTKASNVHEGGVAAGFAVIDSPLLV</sequence>
<feature type="binding site" evidence="10">
    <location>
        <position position="246"/>
    </location>
    <ligand>
        <name>ATP</name>
        <dbReference type="ChEBI" id="CHEBI:30616"/>
    </ligand>
</feature>
<dbReference type="InterPro" id="IPR037013">
    <property type="entry name" value="GSH-S_sub-bd_sf"/>
</dbReference>
<evidence type="ECO:0000256" key="5">
    <source>
        <dbReference type="ARBA" id="ARBA00022723"/>
    </source>
</evidence>
<accession>A0A9W8LV51</accession>
<evidence type="ECO:0000256" key="4">
    <source>
        <dbReference type="ARBA" id="ARBA00022684"/>
    </source>
</evidence>
<dbReference type="InterPro" id="IPR005615">
    <property type="entry name" value="Glutathione_synthase"/>
</dbReference>
<evidence type="ECO:0000256" key="9">
    <source>
        <dbReference type="PIRNR" id="PIRNR001558"/>
    </source>
</evidence>
<comment type="pathway">
    <text evidence="1 9">Sulfur metabolism; glutathione biosynthesis; glutathione from L-cysteine and L-glutamate: step 2/2.</text>
</comment>
<dbReference type="FunFam" id="3.30.1490.50:FF:000002">
    <property type="entry name" value="Glutathione synthetase"/>
    <property type="match status" value="1"/>
</dbReference>
<feature type="binding site" evidence="10">
    <location>
        <position position="320"/>
    </location>
    <ligand>
        <name>substrate</name>
    </ligand>
</feature>